<evidence type="ECO:0000256" key="1">
    <source>
        <dbReference type="SAM" id="MobiDB-lite"/>
    </source>
</evidence>
<gene>
    <name evidence="2" type="ORF">D5086_0000138980</name>
</gene>
<name>A0A4U5Q530_POPAL</name>
<comment type="caution">
    <text evidence="2">The sequence shown here is derived from an EMBL/GenBank/DDBJ whole genome shotgun (WGS) entry which is preliminary data.</text>
</comment>
<protein>
    <submittedName>
        <fullName evidence="2">Uncharacterized protein</fullName>
    </submittedName>
</protein>
<reference evidence="2" key="1">
    <citation type="submission" date="2018-10" db="EMBL/GenBank/DDBJ databases">
        <title>Population genomic analysis revealed the cold adaptation of white poplar.</title>
        <authorList>
            <person name="Liu Y.-J."/>
        </authorList>
    </citation>
    <scope>NUCLEOTIDE SEQUENCE [LARGE SCALE GENOMIC DNA]</scope>
    <source>
        <strain evidence="2">PAL-ZL1</strain>
    </source>
</reference>
<dbReference type="AlphaFoldDB" id="A0A4U5Q530"/>
<organism evidence="2">
    <name type="scientific">Populus alba</name>
    <name type="common">White poplar</name>
    <dbReference type="NCBI Taxonomy" id="43335"/>
    <lineage>
        <taxon>Eukaryota</taxon>
        <taxon>Viridiplantae</taxon>
        <taxon>Streptophyta</taxon>
        <taxon>Embryophyta</taxon>
        <taxon>Tracheophyta</taxon>
        <taxon>Spermatophyta</taxon>
        <taxon>Magnoliopsida</taxon>
        <taxon>eudicotyledons</taxon>
        <taxon>Gunneridae</taxon>
        <taxon>Pentapetalae</taxon>
        <taxon>rosids</taxon>
        <taxon>fabids</taxon>
        <taxon>Malpighiales</taxon>
        <taxon>Salicaceae</taxon>
        <taxon>Saliceae</taxon>
        <taxon>Populus</taxon>
    </lineage>
</organism>
<proteinExistence type="predicted"/>
<feature type="region of interest" description="Disordered" evidence="1">
    <location>
        <begin position="15"/>
        <end position="36"/>
    </location>
</feature>
<sequence length="106" mass="11809">MGFFHNQALKDPIKNSAAKAWQKQAETPRKVTSEEIPEAGSVERVLVEGFEVSLNRQPEADSKQQLQIPGRLQTRIDANIFACGRSRKMVSILAMIQKSGIGSVKW</sequence>
<evidence type="ECO:0000313" key="2">
    <source>
        <dbReference type="EMBL" id="TKS04792.1"/>
    </source>
</evidence>
<accession>A0A4U5Q530</accession>
<dbReference type="EMBL" id="RCHU01000449">
    <property type="protein sequence ID" value="TKS04792.1"/>
    <property type="molecule type" value="Genomic_DNA"/>
</dbReference>